<dbReference type="AlphaFoldDB" id="A0AAE4U6E8"/>
<dbReference type="EMBL" id="JAWLKH010000019">
    <property type="protein sequence ID" value="MDV6313500.1"/>
    <property type="molecule type" value="Genomic_DNA"/>
</dbReference>
<organism evidence="1 2">
    <name type="scientific">Gordonia amicalis</name>
    <dbReference type="NCBI Taxonomy" id="89053"/>
    <lineage>
        <taxon>Bacteria</taxon>
        <taxon>Bacillati</taxon>
        <taxon>Actinomycetota</taxon>
        <taxon>Actinomycetes</taxon>
        <taxon>Mycobacteriales</taxon>
        <taxon>Gordoniaceae</taxon>
        <taxon>Gordonia</taxon>
    </lineage>
</organism>
<evidence type="ECO:0000313" key="2">
    <source>
        <dbReference type="Proteomes" id="UP001185922"/>
    </source>
</evidence>
<evidence type="ECO:0000313" key="1">
    <source>
        <dbReference type="EMBL" id="MDV6313500.1"/>
    </source>
</evidence>
<sequence length="181" mass="19732">MTDTLTYANITPDERARLHLAMHEAAHAVAGVLLGATDVRAAIGDGRSGGVTRCYGLLPDHEPLVAFAGPWAEARWQAGQRPQLREVWRHLDGCGRRDRDQIVSTFGASVPPTSDRVERLLDMTWPAVVSVAQVLHKTSEARYDDICAALDIPDTDNAHHLAAIGSGTWPVRITRPRLSAD</sequence>
<dbReference type="InterPro" id="IPR037219">
    <property type="entry name" value="Peptidase_M41-like"/>
</dbReference>
<reference evidence="1" key="1">
    <citation type="submission" date="2023-10" db="EMBL/GenBank/DDBJ databases">
        <title>Development of a sustainable strategy for remediation of hydrocarbon-contaminated territories based on the waste exchange concept.</title>
        <authorList>
            <person name="Krivoruchko A."/>
        </authorList>
    </citation>
    <scope>NUCLEOTIDE SEQUENCE</scope>
    <source>
        <strain evidence="1">IEGM 1279</strain>
    </source>
</reference>
<name>A0AAE4U6E8_9ACTN</name>
<comment type="caution">
    <text evidence="1">The sequence shown here is derived from an EMBL/GenBank/DDBJ whole genome shotgun (WGS) entry which is preliminary data.</text>
</comment>
<dbReference type="GO" id="GO:0004176">
    <property type="term" value="F:ATP-dependent peptidase activity"/>
    <property type="evidence" value="ECO:0007669"/>
    <property type="project" value="InterPro"/>
</dbReference>
<dbReference type="GO" id="GO:0006508">
    <property type="term" value="P:proteolysis"/>
    <property type="evidence" value="ECO:0007669"/>
    <property type="project" value="InterPro"/>
</dbReference>
<dbReference type="Proteomes" id="UP001185922">
    <property type="component" value="Unassembled WGS sequence"/>
</dbReference>
<dbReference type="GeneID" id="77173940"/>
<dbReference type="GO" id="GO:0004222">
    <property type="term" value="F:metalloendopeptidase activity"/>
    <property type="evidence" value="ECO:0007669"/>
    <property type="project" value="InterPro"/>
</dbReference>
<evidence type="ECO:0008006" key="3">
    <source>
        <dbReference type="Google" id="ProtNLM"/>
    </source>
</evidence>
<dbReference type="SUPFAM" id="SSF140990">
    <property type="entry name" value="FtsH protease domain-like"/>
    <property type="match status" value="1"/>
</dbReference>
<proteinExistence type="predicted"/>
<protein>
    <recommendedName>
        <fullName evidence="3">Peptidase M41 domain-containing protein</fullName>
    </recommendedName>
</protein>
<dbReference type="GO" id="GO:0005524">
    <property type="term" value="F:ATP binding"/>
    <property type="evidence" value="ECO:0007669"/>
    <property type="project" value="InterPro"/>
</dbReference>
<dbReference type="RefSeq" id="WP_238063876.1">
    <property type="nucleotide sequence ID" value="NZ_CP091855.1"/>
</dbReference>
<accession>A0AAE4U6E8</accession>
<gene>
    <name evidence="1" type="ORF">R3Q15_16645</name>
</gene>